<dbReference type="PANTHER" id="PTHR42686:SF1">
    <property type="entry name" value="GH17980P-RELATED"/>
    <property type="match status" value="1"/>
</dbReference>
<proteinExistence type="predicted"/>
<dbReference type="InterPro" id="IPR023210">
    <property type="entry name" value="NADP_OxRdtase_dom"/>
</dbReference>
<dbReference type="AlphaFoldDB" id="A0A9W6VEE4"/>
<dbReference type="GO" id="GO:0005829">
    <property type="term" value="C:cytosol"/>
    <property type="evidence" value="ECO:0007669"/>
    <property type="project" value="TreeGrafter"/>
</dbReference>
<dbReference type="Proteomes" id="UP001165136">
    <property type="component" value="Unassembled WGS sequence"/>
</dbReference>
<evidence type="ECO:0000313" key="3">
    <source>
        <dbReference type="Proteomes" id="UP001165136"/>
    </source>
</evidence>
<dbReference type="CDD" id="cd19152">
    <property type="entry name" value="AKR_AKR15A"/>
    <property type="match status" value="1"/>
</dbReference>
<name>A0A9W6VEE4_9PSEU</name>
<reference evidence="2" key="1">
    <citation type="submission" date="2023-03" db="EMBL/GenBank/DDBJ databases">
        <title>Amycolatopsis taiwanensis NBRC 103393.</title>
        <authorList>
            <person name="Ichikawa N."/>
            <person name="Sato H."/>
            <person name="Tonouchi N."/>
        </authorList>
    </citation>
    <scope>NUCLEOTIDE SEQUENCE</scope>
    <source>
        <strain evidence="2">NBRC 103393</strain>
    </source>
</reference>
<dbReference type="Gene3D" id="3.20.20.100">
    <property type="entry name" value="NADP-dependent oxidoreductase domain"/>
    <property type="match status" value="1"/>
</dbReference>
<dbReference type="PANTHER" id="PTHR42686">
    <property type="entry name" value="GH17980P-RELATED"/>
    <property type="match status" value="1"/>
</dbReference>
<comment type="caution">
    <text evidence="2">The sequence shown here is derived from an EMBL/GenBank/DDBJ whole genome shotgun (WGS) entry which is preliminary data.</text>
</comment>
<evidence type="ECO:0000259" key="1">
    <source>
        <dbReference type="Pfam" id="PF00248"/>
    </source>
</evidence>
<gene>
    <name evidence="2" type="ORF">Atai01_00300</name>
</gene>
<protein>
    <submittedName>
        <fullName evidence="2">Oxidoreductase</fullName>
    </submittedName>
</protein>
<keyword evidence="3" id="KW-1185">Reference proteome</keyword>
<dbReference type="RefSeq" id="WP_027945792.1">
    <property type="nucleotide sequence ID" value="NZ_BSTI01000001.1"/>
</dbReference>
<dbReference type="InterPro" id="IPR020471">
    <property type="entry name" value="AKR"/>
</dbReference>
<dbReference type="SUPFAM" id="SSF51430">
    <property type="entry name" value="NAD(P)-linked oxidoreductase"/>
    <property type="match status" value="1"/>
</dbReference>
<feature type="domain" description="NADP-dependent oxidoreductase" evidence="1">
    <location>
        <begin position="17"/>
        <end position="308"/>
    </location>
</feature>
<accession>A0A9W6VEE4</accession>
<dbReference type="Pfam" id="PF00248">
    <property type="entry name" value="Aldo_ket_red"/>
    <property type="match status" value="1"/>
</dbReference>
<dbReference type="GO" id="GO:0016491">
    <property type="term" value="F:oxidoreductase activity"/>
    <property type="evidence" value="ECO:0007669"/>
    <property type="project" value="InterPro"/>
</dbReference>
<dbReference type="EMBL" id="BSTI01000001">
    <property type="protein sequence ID" value="GLY63411.1"/>
    <property type="molecule type" value="Genomic_DNA"/>
</dbReference>
<dbReference type="InterPro" id="IPR036812">
    <property type="entry name" value="NAD(P)_OxRdtase_dom_sf"/>
</dbReference>
<organism evidence="2 3">
    <name type="scientific">Amycolatopsis taiwanensis</name>
    <dbReference type="NCBI Taxonomy" id="342230"/>
    <lineage>
        <taxon>Bacteria</taxon>
        <taxon>Bacillati</taxon>
        <taxon>Actinomycetota</taxon>
        <taxon>Actinomycetes</taxon>
        <taxon>Pseudonocardiales</taxon>
        <taxon>Pseudonocardiaceae</taxon>
        <taxon>Amycolatopsis</taxon>
    </lineage>
</organism>
<sequence length="309" mass="32808">MIEKVPLGRTGLKLSRVGFGTSAIGGLYTAMTDEAAAKTLGAAWTEGTRYFDTAPHYGAGLAEQRLGSFLAGKSDFVVSTKVGRLLRPGPTVDGDEGFYGAPPMVRVRDYSADGVYRSLAESLDRTGLDSFDILLIHDPDDYWEQAVGEAYPALARLRAEGAVKAIGVGMNQSAMLARFVAETDVDCVLIAGRYTLLDRDAELQLLPLCVERGVGVIVGGVYNSGILARPDSNATFDYAPAPPAVQRRVTELAATCAAYGVPLATAALRFPLRHKAVTSVLVGARTPAEIAENSAALAMDIPEELWAQL</sequence>
<evidence type="ECO:0000313" key="2">
    <source>
        <dbReference type="EMBL" id="GLY63411.1"/>
    </source>
</evidence>